<name>A0ABU6DPD6_9GAMM</name>
<dbReference type="SUPFAM" id="SSF51735">
    <property type="entry name" value="NAD(P)-binding Rossmann-fold domains"/>
    <property type="match status" value="1"/>
</dbReference>
<dbReference type="RefSeq" id="WP_277094550.1">
    <property type="nucleotide sequence ID" value="NZ_VTDN01000001.1"/>
</dbReference>
<evidence type="ECO:0000256" key="3">
    <source>
        <dbReference type="RuleBase" id="RU000363"/>
    </source>
</evidence>
<comment type="similarity">
    <text evidence="1 3">Belongs to the short-chain dehydrogenases/reductases (SDR) family.</text>
</comment>
<dbReference type="InterPro" id="IPR020904">
    <property type="entry name" value="Sc_DH/Rdtase_CS"/>
</dbReference>
<dbReference type="PANTHER" id="PTHR42901">
    <property type="entry name" value="ALCOHOL DEHYDROGENASE"/>
    <property type="match status" value="1"/>
</dbReference>
<dbReference type="Proteomes" id="UP001339883">
    <property type="component" value="Unassembled WGS sequence"/>
</dbReference>
<gene>
    <name evidence="4" type="ORF">I2F25_01405</name>
</gene>
<keyword evidence="2" id="KW-0560">Oxidoreductase</keyword>
<dbReference type="InterPro" id="IPR002347">
    <property type="entry name" value="SDR_fam"/>
</dbReference>
<dbReference type="PRINTS" id="PR00081">
    <property type="entry name" value="GDHRDH"/>
</dbReference>
<dbReference type="PANTHER" id="PTHR42901:SF1">
    <property type="entry name" value="ALCOHOL DEHYDROGENASE"/>
    <property type="match status" value="1"/>
</dbReference>
<dbReference type="Pfam" id="PF00106">
    <property type="entry name" value="adh_short"/>
    <property type="match status" value="1"/>
</dbReference>
<protein>
    <submittedName>
        <fullName evidence="4">SDR family NAD(P)-dependent oxidoreductase</fullName>
    </submittedName>
</protein>
<sequence>MLIIVTGASSGFGYHISKQLIQHGHRVIGIARRAEHLQHLQQELGRDFFPLALDLSQPYVYLEEKFKSIPERFVLENVDVLINNAGLALGLERADNAQIDDWNQMVDVNIKGVLAMTKLVLPFMVKKKSGYIINMGSIAGSYPYPGGHVYGATKAFIKQFSLNLRADLAGMGIRVSNVEPGLSAGTEFSYVRFRGDTERVKALYEEVDAIQPEDIANTVLWLISQPKHININRIEIMPISQSSSALDVVKGSVYADKFVSP</sequence>
<evidence type="ECO:0000313" key="5">
    <source>
        <dbReference type="Proteomes" id="UP001339883"/>
    </source>
</evidence>
<reference evidence="4 5" key="1">
    <citation type="submission" date="2019-08" db="EMBL/GenBank/DDBJ databases">
        <title>Five species of Acinetobacter isolated from floral nectar and animal pollinators.</title>
        <authorList>
            <person name="Hendry T.A."/>
        </authorList>
    </citation>
    <scope>NUCLEOTIDE SEQUENCE [LARGE SCALE GENOMIC DNA]</scope>
    <source>
        <strain evidence="4 5">MD18.27</strain>
    </source>
</reference>
<dbReference type="PROSITE" id="PS00061">
    <property type="entry name" value="ADH_SHORT"/>
    <property type="match status" value="1"/>
</dbReference>
<dbReference type="InterPro" id="IPR036291">
    <property type="entry name" value="NAD(P)-bd_dom_sf"/>
</dbReference>
<evidence type="ECO:0000256" key="2">
    <source>
        <dbReference type="ARBA" id="ARBA00023002"/>
    </source>
</evidence>
<proteinExistence type="inferred from homology"/>
<dbReference type="EMBL" id="VTDN01000001">
    <property type="protein sequence ID" value="MEB5475723.1"/>
    <property type="molecule type" value="Genomic_DNA"/>
</dbReference>
<evidence type="ECO:0000256" key="1">
    <source>
        <dbReference type="ARBA" id="ARBA00006484"/>
    </source>
</evidence>
<dbReference type="Gene3D" id="3.40.50.720">
    <property type="entry name" value="NAD(P)-binding Rossmann-like Domain"/>
    <property type="match status" value="1"/>
</dbReference>
<accession>A0ABU6DPD6</accession>
<organism evidence="4 5">
    <name type="scientific">Acinetobacter pollinis</name>
    <dbReference type="NCBI Taxonomy" id="2605270"/>
    <lineage>
        <taxon>Bacteria</taxon>
        <taxon>Pseudomonadati</taxon>
        <taxon>Pseudomonadota</taxon>
        <taxon>Gammaproteobacteria</taxon>
        <taxon>Moraxellales</taxon>
        <taxon>Moraxellaceae</taxon>
        <taxon>Acinetobacter</taxon>
    </lineage>
</organism>
<comment type="caution">
    <text evidence="4">The sequence shown here is derived from an EMBL/GenBank/DDBJ whole genome shotgun (WGS) entry which is preliminary data.</text>
</comment>
<keyword evidence="5" id="KW-1185">Reference proteome</keyword>
<evidence type="ECO:0000313" key="4">
    <source>
        <dbReference type="EMBL" id="MEB5475723.1"/>
    </source>
</evidence>
<dbReference type="PRINTS" id="PR00080">
    <property type="entry name" value="SDRFAMILY"/>
</dbReference>